<dbReference type="AlphaFoldDB" id="A0A0E0GXJ5"/>
<evidence type="ECO:0000256" key="1">
    <source>
        <dbReference type="SAM" id="Phobius"/>
    </source>
</evidence>
<dbReference type="InterPro" id="IPR007658">
    <property type="entry name" value="DUF594"/>
</dbReference>
<keyword evidence="1" id="KW-0812">Transmembrane</keyword>
<dbReference type="eggNOG" id="ENOG502QQBP">
    <property type="taxonomic scope" value="Eukaryota"/>
</dbReference>
<evidence type="ECO:0000313" key="4">
    <source>
        <dbReference type="EnsemblPlants" id="ONIVA04G01650.1"/>
    </source>
</evidence>
<reference evidence="4" key="1">
    <citation type="submission" date="2015-04" db="UniProtKB">
        <authorList>
            <consortium name="EnsemblPlants"/>
        </authorList>
    </citation>
    <scope>IDENTIFICATION</scope>
    <source>
        <strain evidence="4">SL10</strain>
    </source>
</reference>
<dbReference type="OMA" id="DRPCCWL"/>
<dbReference type="Pfam" id="PF04578">
    <property type="entry name" value="DUF594"/>
    <property type="match status" value="1"/>
</dbReference>
<name>A0A0E0GXJ5_ORYNI</name>
<dbReference type="STRING" id="4536.A0A0E0GXJ5"/>
<reference evidence="4" key="2">
    <citation type="submission" date="2018-04" db="EMBL/GenBank/DDBJ databases">
        <title>OnivRS2 (Oryza nivara Reference Sequence Version 2).</title>
        <authorList>
            <person name="Zhang J."/>
            <person name="Kudrna D."/>
            <person name="Lee S."/>
            <person name="Talag J."/>
            <person name="Rajasekar S."/>
            <person name="Welchert J."/>
            <person name="Hsing Y.-I."/>
            <person name="Wing R.A."/>
        </authorList>
    </citation>
    <scope>NUCLEOTIDE SEQUENCE [LARGE SCALE GENOMIC DNA]</scope>
    <source>
        <strain evidence="4">SL10</strain>
    </source>
</reference>
<evidence type="ECO:0000256" key="2">
    <source>
        <dbReference type="SAM" id="SignalP"/>
    </source>
</evidence>
<dbReference type="Pfam" id="PF13968">
    <property type="entry name" value="DUF4220"/>
    <property type="match status" value="2"/>
</dbReference>
<dbReference type="Gramene" id="ONIVA04G01650.1">
    <property type="protein sequence ID" value="ONIVA04G01650.1"/>
    <property type="gene ID" value="ONIVA04G01650"/>
</dbReference>
<keyword evidence="5" id="KW-1185">Reference proteome</keyword>
<feature type="domain" description="DUF4220" evidence="3">
    <location>
        <begin position="599"/>
        <end position="709"/>
    </location>
</feature>
<dbReference type="InterPro" id="IPR025315">
    <property type="entry name" value="DUF4220"/>
</dbReference>
<dbReference type="PANTHER" id="PTHR31325">
    <property type="entry name" value="OS01G0798800 PROTEIN-RELATED"/>
    <property type="match status" value="1"/>
</dbReference>
<keyword evidence="2" id="KW-0732">Signal</keyword>
<protein>
    <recommendedName>
        <fullName evidence="3">DUF4220 domain-containing protein</fullName>
    </recommendedName>
</protein>
<keyword evidence="1" id="KW-1133">Transmembrane helix</keyword>
<accession>A0A0E0GXJ5</accession>
<keyword evidence="1" id="KW-0472">Membrane</keyword>
<organism evidence="4">
    <name type="scientific">Oryza nivara</name>
    <name type="common">Indian wild rice</name>
    <name type="synonym">Oryza sativa f. spontanea</name>
    <dbReference type="NCBI Taxonomy" id="4536"/>
    <lineage>
        <taxon>Eukaryota</taxon>
        <taxon>Viridiplantae</taxon>
        <taxon>Streptophyta</taxon>
        <taxon>Embryophyta</taxon>
        <taxon>Tracheophyta</taxon>
        <taxon>Spermatophyta</taxon>
        <taxon>Magnoliopsida</taxon>
        <taxon>Liliopsida</taxon>
        <taxon>Poales</taxon>
        <taxon>Poaceae</taxon>
        <taxon>BOP clade</taxon>
        <taxon>Oryzoideae</taxon>
        <taxon>Oryzeae</taxon>
        <taxon>Oryzinae</taxon>
        <taxon>Oryza</taxon>
    </lineage>
</organism>
<feature type="chain" id="PRO_5002360873" description="DUF4220 domain-containing protein" evidence="2">
    <location>
        <begin position="22"/>
        <end position="735"/>
    </location>
</feature>
<dbReference type="HOGENOM" id="CLU_009180_5_3_1"/>
<feature type="transmembrane region" description="Helical" evidence="1">
    <location>
        <begin position="157"/>
        <end position="175"/>
    </location>
</feature>
<evidence type="ECO:0000313" key="5">
    <source>
        <dbReference type="Proteomes" id="UP000006591"/>
    </source>
</evidence>
<feature type="signal peptide" evidence="2">
    <location>
        <begin position="1"/>
        <end position="21"/>
    </location>
</feature>
<sequence length="735" mass="85349">MCVSVVLFIVGVAKYVERALAMRQADLGNMRSSSKKSKLERRRFFSDVRELGNEHALLVAHDLLYITKGAFVDHLDDGHPLDREAVRSGIFRHGWKEMLKVVDMELSLMYDILYTKAAVVHTWFGYGIRALSPVISVTMLLLFWLHGKDQQRRADVFITYILMASTVFLDIRWLLRAVVSTWTYVFLIDRPCCWLHHRLPARWRVLRRFVLSLDPCRLLVKEPTWYRMWSGTIGQYNLLHECTHNTTSMFSSLVKKVASDDHWMEYEYHYSRGIHISEVIKEKLFDCIWKYMKIAYPAVPEKEGKMKGASCSASVEGVRELEEALDFLPEFQESILILHIATDVFYLCAESDQNAASSKQLVKAIKTLSDYMVFLVAVRPGMLPGLKLRSLYEATQFALEKIWSDKISSCNSTRTRERCLANILRAMEEEEGETVVKNSNSWRRGYRTRNWKPDFISKLYDSSIILSDGIKLAELMLRWLRTGYRDFRIPHTKSEKRFKQMFPELMKIMQYKMYNYPTDDKMRKLLECFFAEWVRLLINASVKCTRDSHAKQLSRGGELTSVIWILVEHAGIFRVDRGRITRGDFERNNGARALGPEPILWKVMELELSLMYDILYTKAAVIHTSIGYTIRTLSPIAIATSFLLFHFSGSKGNHRGVDIIVTYVLLGGALVMETTSLLSALGSSWALDFLCAMRWSWLRHAALCTGRWHRLRRMAYHYHDGRLLEQIKGEIFIYV</sequence>
<dbReference type="Proteomes" id="UP000006591">
    <property type="component" value="Chromosome 4"/>
</dbReference>
<proteinExistence type="predicted"/>
<feature type="transmembrane region" description="Helical" evidence="1">
    <location>
        <begin position="123"/>
        <end position="145"/>
    </location>
</feature>
<evidence type="ECO:0000259" key="3">
    <source>
        <dbReference type="Pfam" id="PF13968"/>
    </source>
</evidence>
<dbReference type="EnsemblPlants" id="ONIVA04G01650.1">
    <property type="protein sequence ID" value="ONIVA04G01650.1"/>
    <property type="gene ID" value="ONIVA04G01650"/>
</dbReference>
<feature type="domain" description="DUF4220" evidence="3">
    <location>
        <begin position="3"/>
        <end position="240"/>
    </location>
</feature>